<dbReference type="OrthoDB" id="9810674at2"/>
<dbReference type="Proteomes" id="UP000037425">
    <property type="component" value="Unassembled WGS sequence"/>
</dbReference>
<dbReference type="SUPFAM" id="SSF50199">
    <property type="entry name" value="Staphylococcal nuclease"/>
    <property type="match status" value="1"/>
</dbReference>
<feature type="compositionally biased region" description="Basic and acidic residues" evidence="1">
    <location>
        <begin position="104"/>
        <end position="114"/>
    </location>
</feature>
<proteinExistence type="predicted"/>
<protein>
    <submittedName>
        <fullName evidence="2">Membrane protein</fullName>
    </submittedName>
</protein>
<name>A0A0L8BYJ3_ENSAD</name>
<feature type="region of interest" description="Disordered" evidence="1">
    <location>
        <begin position="64"/>
        <end position="128"/>
    </location>
</feature>
<dbReference type="InterPro" id="IPR035437">
    <property type="entry name" value="SNase_OB-fold_sf"/>
</dbReference>
<feature type="compositionally biased region" description="Polar residues" evidence="1">
    <location>
        <begin position="69"/>
        <end position="79"/>
    </location>
</feature>
<organism evidence="2 3">
    <name type="scientific">Ensifer adhaerens</name>
    <name type="common">Sinorhizobium morelense</name>
    <dbReference type="NCBI Taxonomy" id="106592"/>
    <lineage>
        <taxon>Bacteria</taxon>
        <taxon>Pseudomonadati</taxon>
        <taxon>Pseudomonadota</taxon>
        <taxon>Alphaproteobacteria</taxon>
        <taxon>Hyphomicrobiales</taxon>
        <taxon>Rhizobiaceae</taxon>
        <taxon>Sinorhizobium/Ensifer group</taxon>
        <taxon>Ensifer</taxon>
    </lineage>
</organism>
<evidence type="ECO:0000313" key="3">
    <source>
        <dbReference type="Proteomes" id="UP000037425"/>
    </source>
</evidence>
<dbReference type="RefSeq" id="WP_053248778.1">
    <property type="nucleotide sequence ID" value="NZ_LGAP01000004.1"/>
</dbReference>
<sequence length="277" mass="29304">MRQQLVTLAGGIAAIALYAGILYAGAATIRDRESAAAPDFVLETPDMGETEFSAEAEDVPFDMIAPDASDTTPDASGQGESSSRSTETTARAIEPRQFGLPDEVTTKPLERIEPRSPLSDVNKDKPKTPTVLRQPVALAAGLIRFDKMTLQLDGIEPEAAERTCESGGKSWPCGMVARTAFRNFLRARAVTCDVAGNGTNETVTGQCTVGGQDPAAWLVANGWATPLPGSALEVQGEAARKAKLGFFGDDPRDFRQTPMPFDDPSAAASMDEAAPDL</sequence>
<gene>
    <name evidence="2" type="ORF">AC244_10565</name>
</gene>
<feature type="compositionally biased region" description="Low complexity" evidence="1">
    <location>
        <begin position="80"/>
        <end position="92"/>
    </location>
</feature>
<dbReference type="EMBL" id="LGAP01000004">
    <property type="protein sequence ID" value="KOF19812.1"/>
    <property type="molecule type" value="Genomic_DNA"/>
</dbReference>
<dbReference type="PATRIC" id="fig|106592.7.peg.5631"/>
<dbReference type="Gene3D" id="2.40.50.90">
    <property type="match status" value="1"/>
</dbReference>
<dbReference type="AlphaFoldDB" id="A0A0L8BYJ3"/>
<evidence type="ECO:0000313" key="2">
    <source>
        <dbReference type="EMBL" id="KOF19812.1"/>
    </source>
</evidence>
<accession>A0A0L8BYJ3</accession>
<evidence type="ECO:0000256" key="1">
    <source>
        <dbReference type="SAM" id="MobiDB-lite"/>
    </source>
</evidence>
<reference evidence="3" key="1">
    <citation type="submission" date="2015-07" db="EMBL/GenBank/DDBJ databases">
        <title>Whole genome sequence of an Ensifer adhaerens strain isolated from a cave pool in the Wind Cave National Park.</title>
        <authorList>
            <person name="Eng W.W.H."/>
            <person name="Gan H.M."/>
            <person name="Barton H.A."/>
            <person name="Savka M.A."/>
        </authorList>
    </citation>
    <scope>NUCLEOTIDE SEQUENCE [LARGE SCALE GENOMIC DNA]</scope>
    <source>
        <strain evidence="3">SD006</strain>
    </source>
</reference>
<comment type="caution">
    <text evidence="2">The sequence shown here is derived from an EMBL/GenBank/DDBJ whole genome shotgun (WGS) entry which is preliminary data.</text>
</comment>
<feature type="region of interest" description="Disordered" evidence="1">
    <location>
        <begin position="249"/>
        <end position="277"/>
    </location>
</feature>